<reference evidence="8" key="1">
    <citation type="journal article" date="2022" name="New Phytol.">
        <title>Evolutionary transition to the ectomycorrhizal habit in the genomes of a hyperdiverse lineage of mushroom-forming fungi.</title>
        <authorList>
            <person name="Looney B."/>
            <person name="Miyauchi S."/>
            <person name="Morin E."/>
            <person name="Drula E."/>
            <person name="Courty P.E."/>
            <person name="Kohler A."/>
            <person name="Kuo A."/>
            <person name="LaButti K."/>
            <person name="Pangilinan J."/>
            <person name="Lipzen A."/>
            <person name="Riley R."/>
            <person name="Andreopoulos W."/>
            <person name="He G."/>
            <person name="Johnson J."/>
            <person name="Nolan M."/>
            <person name="Tritt A."/>
            <person name="Barry K.W."/>
            <person name="Grigoriev I.V."/>
            <person name="Nagy L.G."/>
            <person name="Hibbett D."/>
            <person name="Henrissat B."/>
            <person name="Matheny P.B."/>
            <person name="Labbe J."/>
            <person name="Martin F.M."/>
        </authorList>
    </citation>
    <scope>NUCLEOTIDE SEQUENCE</scope>
    <source>
        <strain evidence="8">BPL690</strain>
    </source>
</reference>
<comment type="caution">
    <text evidence="8">The sequence shown here is derived from an EMBL/GenBank/DDBJ whole genome shotgun (WGS) entry which is preliminary data.</text>
</comment>
<name>A0AAD4LZD4_9AGAM</name>
<sequence>IDANFLARPLQLAIAREMVSPSSGRSSSLQLNMGKGKSSVIVPLVAATLANGSRLVRVVTLKPLSNQMFQLLLSRLSGLADRPIFYIPFSRDLRMTAPLVQNISALYRRCVADGGVLVIQPEHILSQKLMCIDFLLASHNDNEKTPLTLNLKLLQDWLEKVSRDVLDESDEILH</sequence>
<evidence type="ECO:0000259" key="7">
    <source>
        <dbReference type="Pfam" id="PF12340"/>
    </source>
</evidence>
<keyword evidence="9" id="KW-1185">Reference proteome</keyword>
<accession>A0AAD4LZD4</accession>
<keyword evidence="3" id="KW-0645">Protease</keyword>
<dbReference type="Pfam" id="PF12340">
    <property type="entry name" value="DUF3638"/>
    <property type="match status" value="1"/>
</dbReference>
<keyword evidence="5" id="KW-0378">Hydrolase</keyword>
<dbReference type="PANTHER" id="PTHR13367:SF33">
    <property type="entry name" value="P-LOOP CONTAINING NUCLEOSIDE TRIPHOSPHATE HYDROLASE PROTEIN"/>
    <property type="match status" value="1"/>
</dbReference>
<dbReference type="EC" id="3.4.19.12" evidence="2"/>
<evidence type="ECO:0000256" key="2">
    <source>
        <dbReference type="ARBA" id="ARBA00012759"/>
    </source>
</evidence>
<dbReference type="GO" id="GO:0006508">
    <property type="term" value="P:proteolysis"/>
    <property type="evidence" value="ECO:0007669"/>
    <property type="project" value="UniProtKB-KW"/>
</dbReference>
<evidence type="ECO:0000256" key="6">
    <source>
        <dbReference type="ARBA" id="ARBA00022807"/>
    </source>
</evidence>
<dbReference type="PANTHER" id="PTHR13367">
    <property type="entry name" value="UBIQUITIN THIOESTERASE"/>
    <property type="match status" value="1"/>
</dbReference>
<evidence type="ECO:0000256" key="5">
    <source>
        <dbReference type="ARBA" id="ARBA00022801"/>
    </source>
</evidence>
<organism evidence="8 9">
    <name type="scientific">Multifurca ochricompacta</name>
    <dbReference type="NCBI Taxonomy" id="376703"/>
    <lineage>
        <taxon>Eukaryota</taxon>
        <taxon>Fungi</taxon>
        <taxon>Dikarya</taxon>
        <taxon>Basidiomycota</taxon>
        <taxon>Agaricomycotina</taxon>
        <taxon>Agaricomycetes</taxon>
        <taxon>Russulales</taxon>
        <taxon>Russulaceae</taxon>
        <taxon>Multifurca</taxon>
    </lineage>
</organism>
<evidence type="ECO:0000313" key="9">
    <source>
        <dbReference type="Proteomes" id="UP001203297"/>
    </source>
</evidence>
<dbReference type="AlphaFoldDB" id="A0AAD4LZD4"/>
<feature type="non-terminal residue" evidence="8">
    <location>
        <position position="1"/>
    </location>
</feature>
<keyword evidence="6" id="KW-0788">Thiol protease</keyword>
<proteinExistence type="predicted"/>
<feature type="non-terminal residue" evidence="8">
    <location>
        <position position="174"/>
    </location>
</feature>
<keyword evidence="4" id="KW-0833">Ubl conjugation pathway</keyword>
<protein>
    <recommendedName>
        <fullName evidence="2">ubiquitinyl hydrolase 1</fullName>
        <ecNumber evidence="2">3.4.19.12</ecNumber>
    </recommendedName>
</protein>
<dbReference type="EMBL" id="WTXG01000056">
    <property type="protein sequence ID" value="KAI0295620.1"/>
    <property type="molecule type" value="Genomic_DNA"/>
</dbReference>
<evidence type="ECO:0000256" key="3">
    <source>
        <dbReference type="ARBA" id="ARBA00022670"/>
    </source>
</evidence>
<gene>
    <name evidence="8" type="ORF">B0F90DRAFT_1564538</name>
</gene>
<evidence type="ECO:0000256" key="4">
    <source>
        <dbReference type="ARBA" id="ARBA00022786"/>
    </source>
</evidence>
<comment type="catalytic activity">
    <reaction evidence="1">
        <text>Thiol-dependent hydrolysis of ester, thioester, amide, peptide and isopeptide bonds formed by the C-terminal Gly of ubiquitin (a 76-residue protein attached to proteins as an intracellular targeting signal).</text>
        <dbReference type="EC" id="3.4.19.12"/>
    </reaction>
</comment>
<dbReference type="Proteomes" id="UP001203297">
    <property type="component" value="Unassembled WGS sequence"/>
</dbReference>
<dbReference type="InterPro" id="IPR022099">
    <property type="entry name" value="DUF3638"/>
</dbReference>
<dbReference type="GO" id="GO:0004843">
    <property type="term" value="F:cysteine-type deubiquitinase activity"/>
    <property type="evidence" value="ECO:0007669"/>
    <property type="project" value="UniProtKB-EC"/>
</dbReference>
<evidence type="ECO:0000256" key="1">
    <source>
        <dbReference type="ARBA" id="ARBA00000707"/>
    </source>
</evidence>
<evidence type="ECO:0000313" key="8">
    <source>
        <dbReference type="EMBL" id="KAI0295620.1"/>
    </source>
</evidence>
<feature type="domain" description="DUF3638" evidence="7">
    <location>
        <begin position="1"/>
        <end position="174"/>
    </location>
</feature>
<dbReference type="InterPro" id="IPR051346">
    <property type="entry name" value="OTU_Deubiquitinase"/>
</dbReference>